<feature type="transmembrane region" description="Helical" evidence="7">
    <location>
        <begin position="74"/>
        <end position="96"/>
    </location>
</feature>
<dbReference type="PROSITE" id="PS50983">
    <property type="entry name" value="FE_B12_PBP"/>
    <property type="match status" value="1"/>
</dbReference>
<keyword evidence="3" id="KW-0813">Transport</keyword>
<gene>
    <name evidence="9" type="primary">fhuD</name>
    <name evidence="9" type="ORF">GRH90_00430</name>
</gene>
<comment type="similarity">
    <text evidence="2">Belongs to the bacterial solute-binding protein 8 family.</text>
</comment>
<dbReference type="AlphaFoldDB" id="A0A845SEU7"/>
<dbReference type="SUPFAM" id="SSF53807">
    <property type="entry name" value="Helical backbone' metal receptor"/>
    <property type="match status" value="1"/>
</dbReference>
<comment type="caution">
    <text evidence="9">The sequence shown here is derived from an EMBL/GenBank/DDBJ whole genome shotgun (WGS) entry which is preliminary data.</text>
</comment>
<keyword evidence="7" id="KW-0812">Transmembrane</keyword>
<reference evidence="9 10" key="2">
    <citation type="submission" date="2020-02" db="EMBL/GenBank/DDBJ databases">
        <title>The new genus of Enterobacteriales.</title>
        <authorList>
            <person name="Kim I.S."/>
        </authorList>
    </citation>
    <scope>NUCLEOTIDE SEQUENCE [LARGE SCALE GENOMIC DNA]</scope>
    <source>
        <strain evidence="9 10">SAP-6</strain>
    </source>
</reference>
<feature type="transmembrane region" description="Helical" evidence="7">
    <location>
        <begin position="33"/>
        <end position="54"/>
    </location>
</feature>
<evidence type="ECO:0000256" key="3">
    <source>
        <dbReference type="ARBA" id="ARBA00022448"/>
    </source>
</evidence>
<evidence type="ECO:0000256" key="1">
    <source>
        <dbReference type="ARBA" id="ARBA00004196"/>
    </source>
</evidence>
<protein>
    <submittedName>
        <fullName evidence="9">Fe(3+)-hydroxamate ABC transporter substrate-binding protein FhuD</fullName>
    </submittedName>
</protein>
<keyword evidence="5" id="KW-0732">Signal</keyword>
<keyword evidence="4" id="KW-0410">Iron transport</keyword>
<evidence type="ECO:0000256" key="6">
    <source>
        <dbReference type="SAM" id="MobiDB-lite"/>
    </source>
</evidence>
<evidence type="ECO:0000313" key="10">
    <source>
        <dbReference type="Proteomes" id="UP000461443"/>
    </source>
</evidence>
<proteinExistence type="inferred from homology"/>
<dbReference type="Pfam" id="PF01497">
    <property type="entry name" value="Peripla_BP_2"/>
    <property type="match status" value="1"/>
</dbReference>
<sequence>MRRYHNQGSLSEDSASIDLPGDDPGIDGRRRRLLAAMLLSPLAHGLTSYGSMAWGATARSATPGAGPSLPYPRIIALEWLPVELLFALGVTPLAVAGTRDYRLWVQEPPLPASVVDVGQRTEPNFELITDLKPDLILYSQGYGPRPEQLNSIAPAMGFSFTDEQGRPLSTARAGLLALAQRLDMMPAAQAHLADFDRQLAAARPLLASYRRQPLLVFSLMDDRHALIIGKTSLFGQVMDQLDITNVWQGENNFWGTAVVGIERLATLPLARAVCLDHGNDALTARVAATPLWQAIPFVRQGQLRTVPAIWIYGATLAALRFCRMLRLVEQRW</sequence>
<dbReference type="GO" id="GO:0030288">
    <property type="term" value="C:outer membrane-bounded periplasmic space"/>
    <property type="evidence" value="ECO:0007669"/>
    <property type="project" value="TreeGrafter"/>
</dbReference>
<evidence type="ECO:0000256" key="7">
    <source>
        <dbReference type="SAM" id="Phobius"/>
    </source>
</evidence>
<evidence type="ECO:0000313" key="9">
    <source>
        <dbReference type="EMBL" id="NDL61238.1"/>
    </source>
</evidence>
<evidence type="ECO:0000256" key="2">
    <source>
        <dbReference type="ARBA" id="ARBA00008814"/>
    </source>
</evidence>
<organism evidence="9 10">
    <name type="scientific">Acerihabitans arboris</name>
    <dbReference type="NCBI Taxonomy" id="2691583"/>
    <lineage>
        <taxon>Bacteria</taxon>
        <taxon>Pseudomonadati</taxon>
        <taxon>Pseudomonadota</taxon>
        <taxon>Gammaproteobacteria</taxon>
        <taxon>Enterobacterales</taxon>
        <taxon>Pectobacteriaceae</taxon>
        <taxon>Acerihabitans</taxon>
    </lineage>
</organism>
<evidence type="ECO:0000256" key="5">
    <source>
        <dbReference type="ARBA" id="ARBA00022729"/>
    </source>
</evidence>
<name>A0A845SEU7_9GAMM</name>
<dbReference type="Gene3D" id="3.40.50.1980">
    <property type="entry name" value="Nitrogenase molybdenum iron protein domain"/>
    <property type="match status" value="2"/>
</dbReference>
<dbReference type="GO" id="GO:1901678">
    <property type="term" value="P:iron coordination entity transport"/>
    <property type="evidence" value="ECO:0007669"/>
    <property type="project" value="UniProtKB-ARBA"/>
</dbReference>
<keyword evidence="7" id="KW-0472">Membrane</keyword>
<dbReference type="InterPro" id="IPR051313">
    <property type="entry name" value="Bact_iron-sidero_bind"/>
</dbReference>
<dbReference type="CDD" id="cd01146">
    <property type="entry name" value="FhuD"/>
    <property type="match status" value="1"/>
</dbReference>
<accession>A0A845SEU7</accession>
<dbReference type="Proteomes" id="UP000461443">
    <property type="component" value="Unassembled WGS sequence"/>
</dbReference>
<keyword evidence="4" id="KW-0408">Iron</keyword>
<keyword evidence="4" id="KW-0406">Ion transport</keyword>
<evidence type="ECO:0000259" key="8">
    <source>
        <dbReference type="PROSITE" id="PS50983"/>
    </source>
</evidence>
<dbReference type="EMBL" id="WUBS01000001">
    <property type="protein sequence ID" value="NDL61238.1"/>
    <property type="molecule type" value="Genomic_DNA"/>
</dbReference>
<dbReference type="InterPro" id="IPR002491">
    <property type="entry name" value="ABC_transptr_periplasmic_BD"/>
</dbReference>
<dbReference type="PANTHER" id="PTHR30532:SF1">
    <property type="entry name" value="IRON(3+)-HYDROXAMATE-BINDING PROTEIN FHUD"/>
    <property type="match status" value="1"/>
</dbReference>
<feature type="compositionally biased region" description="Polar residues" evidence="6">
    <location>
        <begin position="1"/>
        <end position="14"/>
    </location>
</feature>
<dbReference type="PRINTS" id="PR01715">
    <property type="entry name" value="FERRIBNDNGPP"/>
</dbReference>
<feature type="region of interest" description="Disordered" evidence="6">
    <location>
        <begin position="1"/>
        <end position="22"/>
    </location>
</feature>
<evidence type="ECO:0000256" key="4">
    <source>
        <dbReference type="ARBA" id="ARBA00022496"/>
    </source>
</evidence>
<reference evidence="9 10" key="1">
    <citation type="submission" date="2019-12" db="EMBL/GenBank/DDBJ databases">
        <authorList>
            <person name="Lee S.D."/>
        </authorList>
    </citation>
    <scope>NUCLEOTIDE SEQUENCE [LARGE SCALE GENOMIC DNA]</scope>
    <source>
        <strain evidence="9 10">SAP-6</strain>
    </source>
</reference>
<feature type="domain" description="Fe/B12 periplasmic-binding" evidence="8">
    <location>
        <begin position="73"/>
        <end position="332"/>
    </location>
</feature>
<keyword evidence="10" id="KW-1185">Reference proteome</keyword>
<keyword evidence="7" id="KW-1133">Transmembrane helix</keyword>
<comment type="subcellular location">
    <subcellularLocation>
        <location evidence="1">Cell envelope</location>
    </subcellularLocation>
</comment>
<dbReference type="PANTHER" id="PTHR30532">
    <property type="entry name" value="IRON III DICITRATE-BINDING PERIPLASMIC PROTEIN"/>
    <property type="match status" value="1"/>
</dbReference>
<dbReference type="NCBIfam" id="NF007864">
    <property type="entry name" value="PRK10576.1"/>
    <property type="match status" value="1"/>
</dbReference>